<dbReference type="PANTHER" id="PTHR21659:SF42">
    <property type="entry name" value="UPF0057 MEMBRANE PROTEIN ZK632.10-RELATED"/>
    <property type="match status" value="1"/>
</dbReference>
<keyword evidence="8" id="KW-1185">Reference proteome</keyword>
<dbReference type="OrthoDB" id="2802411at2759"/>
<gene>
    <name evidence="7" type="ORF">BCR36DRAFT_138570</name>
</gene>
<dbReference type="GO" id="GO:0016020">
    <property type="term" value="C:membrane"/>
    <property type="evidence" value="ECO:0007669"/>
    <property type="project" value="UniProtKB-SubCell"/>
</dbReference>
<reference evidence="7 8" key="1">
    <citation type="submission" date="2016-08" db="EMBL/GenBank/DDBJ databases">
        <title>Genomes of anaerobic fungi encode conserved fungal cellulosomes for biomass hydrolysis.</title>
        <authorList>
            <consortium name="DOE Joint Genome Institute"/>
            <person name="Haitjema C.H."/>
            <person name="Gilmore S.P."/>
            <person name="Henske J.K."/>
            <person name="Solomon K.V."/>
            <person name="De Groot R."/>
            <person name="Kuo A."/>
            <person name="Mondo S.J."/>
            <person name="Salamov A.A."/>
            <person name="Labutti K."/>
            <person name="Zhao Z."/>
            <person name="Chiniquy J."/>
            <person name="Barry K."/>
            <person name="Brewer H.M."/>
            <person name="Purvine S.O."/>
            <person name="Wright A.T."/>
            <person name="Boxma B."/>
            <person name="Van Alen T."/>
            <person name="Hackstein J.H."/>
            <person name="Baker S.E."/>
            <person name="Grigoriev I.V."/>
            <person name="O'Malley M.A."/>
        </authorList>
    </citation>
    <scope>NUCLEOTIDE SEQUENCE [LARGE SCALE GENOMIC DNA]</scope>
    <source>
        <strain evidence="8">finn</strain>
    </source>
</reference>
<dbReference type="PANTHER" id="PTHR21659">
    <property type="entry name" value="HYDROPHOBIC PROTEIN RCI2 LOW TEMPERATURE AND SALT RESPONSIVE PROTEIN LTI6 -RELATED"/>
    <property type="match status" value="1"/>
</dbReference>
<dbReference type="InterPro" id="IPR000612">
    <property type="entry name" value="PMP3"/>
</dbReference>
<evidence type="ECO:0000256" key="1">
    <source>
        <dbReference type="ARBA" id="ARBA00004370"/>
    </source>
</evidence>
<keyword evidence="5 6" id="KW-0472">Membrane</keyword>
<comment type="subcellular location">
    <subcellularLocation>
        <location evidence="1">Membrane</location>
    </subcellularLocation>
</comment>
<sequence>MNVNVVDILKIILCIVLPPLAVFLDRGCDCSFLLNIILTILGWLPGCIHALIVICK</sequence>
<dbReference type="STRING" id="1754191.A0A1Y1VKI3"/>
<evidence type="ECO:0000256" key="2">
    <source>
        <dbReference type="ARBA" id="ARBA00009530"/>
    </source>
</evidence>
<evidence type="ECO:0000256" key="3">
    <source>
        <dbReference type="ARBA" id="ARBA00022692"/>
    </source>
</evidence>
<organism evidence="7 8">
    <name type="scientific">Piromyces finnis</name>
    <dbReference type="NCBI Taxonomy" id="1754191"/>
    <lineage>
        <taxon>Eukaryota</taxon>
        <taxon>Fungi</taxon>
        <taxon>Fungi incertae sedis</taxon>
        <taxon>Chytridiomycota</taxon>
        <taxon>Chytridiomycota incertae sedis</taxon>
        <taxon>Neocallimastigomycetes</taxon>
        <taxon>Neocallimastigales</taxon>
        <taxon>Neocallimastigaceae</taxon>
        <taxon>Piromyces</taxon>
    </lineage>
</organism>
<name>A0A1Y1VKI3_9FUNG</name>
<evidence type="ECO:0000256" key="6">
    <source>
        <dbReference type="SAM" id="Phobius"/>
    </source>
</evidence>
<keyword evidence="4 6" id="KW-1133">Transmembrane helix</keyword>
<feature type="transmembrane region" description="Helical" evidence="6">
    <location>
        <begin position="6"/>
        <end position="25"/>
    </location>
</feature>
<protein>
    <submittedName>
        <fullName evidence="7">UPF0057-domain-containing protein</fullName>
    </submittedName>
</protein>
<comment type="similarity">
    <text evidence="2">Belongs to the UPF0057 (PMP3) family.</text>
</comment>
<dbReference type="AlphaFoldDB" id="A0A1Y1VKI3"/>
<evidence type="ECO:0000256" key="4">
    <source>
        <dbReference type="ARBA" id="ARBA00022989"/>
    </source>
</evidence>
<comment type="caution">
    <text evidence="7">The sequence shown here is derived from an EMBL/GenBank/DDBJ whole genome shotgun (WGS) entry which is preliminary data.</text>
</comment>
<proteinExistence type="inferred from homology"/>
<reference evidence="7 8" key="2">
    <citation type="submission" date="2016-08" db="EMBL/GenBank/DDBJ databases">
        <title>Pervasive Adenine N6-methylation of Active Genes in Fungi.</title>
        <authorList>
            <consortium name="DOE Joint Genome Institute"/>
            <person name="Mondo S.J."/>
            <person name="Dannebaum R.O."/>
            <person name="Kuo R.C."/>
            <person name="Labutti K."/>
            <person name="Haridas S."/>
            <person name="Kuo A."/>
            <person name="Salamov A."/>
            <person name="Ahrendt S.R."/>
            <person name="Lipzen A."/>
            <person name="Sullivan W."/>
            <person name="Andreopoulos W.B."/>
            <person name="Clum A."/>
            <person name="Lindquist E."/>
            <person name="Daum C."/>
            <person name="Ramamoorthy G.K."/>
            <person name="Gryganskyi A."/>
            <person name="Culley D."/>
            <person name="Magnuson J.K."/>
            <person name="James T.Y."/>
            <person name="O'Malley M.A."/>
            <person name="Stajich J.E."/>
            <person name="Spatafora J.W."/>
            <person name="Visel A."/>
            <person name="Grigoriev I.V."/>
        </authorList>
    </citation>
    <scope>NUCLEOTIDE SEQUENCE [LARGE SCALE GENOMIC DNA]</scope>
    <source>
        <strain evidence="8">finn</strain>
    </source>
</reference>
<dbReference type="Proteomes" id="UP000193719">
    <property type="component" value="Unassembled WGS sequence"/>
</dbReference>
<evidence type="ECO:0000313" key="8">
    <source>
        <dbReference type="Proteomes" id="UP000193719"/>
    </source>
</evidence>
<dbReference type="Pfam" id="PF01679">
    <property type="entry name" value="Pmp3"/>
    <property type="match status" value="1"/>
</dbReference>
<accession>A0A1Y1VKI3</accession>
<feature type="transmembrane region" description="Helical" evidence="6">
    <location>
        <begin position="32"/>
        <end position="54"/>
    </location>
</feature>
<dbReference type="PROSITE" id="PS01309">
    <property type="entry name" value="UPF0057"/>
    <property type="match status" value="1"/>
</dbReference>
<evidence type="ECO:0000313" key="7">
    <source>
        <dbReference type="EMBL" id="ORX57888.1"/>
    </source>
</evidence>
<dbReference type="EMBL" id="MCFH01000005">
    <property type="protein sequence ID" value="ORX57888.1"/>
    <property type="molecule type" value="Genomic_DNA"/>
</dbReference>
<evidence type="ECO:0000256" key="5">
    <source>
        <dbReference type="ARBA" id="ARBA00023136"/>
    </source>
</evidence>
<keyword evidence="3 6" id="KW-0812">Transmembrane</keyword>